<dbReference type="SUPFAM" id="SSF54060">
    <property type="entry name" value="His-Me finger endonucleases"/>
    <property type="match status" value="1"/>
</dbReference>
<dbReference type="GeneID" id="65128688"/>
<dbReference type="GO" id="GO:0004519">
    <property type="term" value="F:endonuclease activity"/>
    <property type="evidence" value="ECO:0007669"/>
    <property type="project" value="UniProtKB-KW"/>
</dbReference>
<protein>
    <submittedName>
        <fullName evidence="1">DNA endonuclease</fullName>
    </submittedName>
</protein>
<dbReference type="KEGG" id="vg:65128688"/>
<accession>A0A7M1RWI6</accession>
<dbReference type="Gene3D" id="3.90.75.20">
    <property type="match status" value="1"/>
</dbReference>
<evidence type="ECO:0000313" key="1">
    <source>
        <dbReference type="EMBL" id="QOR58232.1"/>
    </source>
</evidence>
<dbReference type="RefSeq" id="YP_010110390.1">
    <property type="nucleotide sequence ID" value="NC_055870.1"/>
</dbReference>
<reference evidence="1 2" key="1">
    <citation type="submission" date="2020-07" db="EMBL/GenBank/DDBJ databases">
        <title>Taxonomic proposal: Crassvirales, a new order of highly abundant and diverse bacterial viruses.</title>
        <authorList>
            <person name="Shkoporov A.N."/>
            <person name="Stockdale S.R."/>
            <person name="Guerin E."/>
            <person name="Ross R.P."/>
            <person name="Hill C."/>
        </authorList>
    </citation>
    <scope>NUCLEOTIDE SEQUENCE [LARGE SCALE GENOMIC DNA]</scope>
</reference>
<keyword evidence="1" id="KW-0378">Hydrolase</keyword>
<proteinExistence type="predicted"/>
<dbReference type="InterPro" id="IPR044925">
    <property type="entry name" value="His-Me_finger_sf"/>
</dbReference>
<keyword evidence="2" id="KW-1185">Reference proteome</keyword>
<keyword evidence="1" id="KW-0540">Nuclease</keyword>
<name>A0A7M1RWI6_9CAUD</name>
<evidence type="ECO:0000313" key="2">
    <source>
        <dbReference type="Proteomes" id="UP000593899"/>
    </source>
</evidence>
<organism evidence="1 2">
    <name type="scientific">uncultured phage cr107_1</name>
    <dbReference type="NCBI Taxonomy" id="2772061"/>
    <lineage>
        <taxon>Viruses</taxon>
        <taxon>Duplodnaviria</taxon>
        <taxon>Heunggongvirae</taxon>
        <taxon>Uroviricota</taxon>
        <taxon>Caudoviricetes</taxon>
        <taxon>Crassvirales</taxon>
        <taxon>Intestiviridae</taxon>
        <taxon>Churivirinae</taxon>
        <taxon>Jahgtovirus</taxon>
        <taxon>Jahgtovirus intestinihominis</taxon>
    </lineage>
</organism>
<keyword evidence="1" id="KW-0255">Endonuclease</keyword>
<sequence>MKEVKNTVRFVTIPNFPNYCIGEDGKVWSDNRKRYLKWYRGKGCERPHVTLFHNGNSAKLFIATLVAQAFVTNPKPNIYKYVRYKDGNSANNHWSNLEWCRNQTGSKYGKS</sequence>
<dbReference type="EMBL" id="MT774377">
    <property type="protein sequence ID" value="QOR58232.1"/>
    <property type="molecule type" value="Genomic_DNA"/>
</dbReference>
<dbReference type="Proteomes" id="UP000593899">
    <property type="component" value="Segment"/>
</dbReference>